<dbReference type="InterPro" id="IPR014721">
    <property type="entry name" value="Ribsml_uS5_D2-typ_fold_subgr"/>
</dbReference>
<evidence type="ECO:0000313" key="4">
    <source>
        <dbReference type="Proteomes" id="UP000199497"/>
    </source>
</evidence>
<proteinExistence type="inferred from homology"/>
<dbReference type="RefSeq" id="WP_092603026.1">
    <property type="nucleotide sequence ID" value="NZ_FNJR01000010.1"/>
</dbReference>
<dbReference type="Pfam" id="PF13180">
    <property type="entry name" value="PDZ_2"/>
    <property type="match status" value="1"/>
</dbReference>
<feature type="active site" evidence="1">
    <location>
        <position position="284"/>
    </location>
</feature>
<dbReference type="GO" id="GO:0030163">
    <property type="term" value="P:protein catabolic process"/>
    <property type="evidence" value="ECO:0007669"/>
    <property type="project" value="InterPro"/>
</dbReference>
<keyword evidence="4" id="KW-1185">Reference proteome</keyword>
<gene>
    <name evidence="3" type="ORF">SAMN04487905_11063</name>
</gene>
<dbReference type="InterPro" id="IPR001478">
    <property type="entry name" value="PDZ"/>
</dbReference>
<dbReference type="PROSITE" id="PS51786">
    <property type="entry name" value="LON_PROTEOLYTIC"/>
    <property type="match status" value="1"/>
</dbReference>
<sequence length="341" mass="36558">MSRRTWTLLTSVVLVVLFGLLGAFVPVPYVALGPGPTHDTLGSYQGRKVVRIEGTKTFPTSGHLNMTTVSVTDQLSVFSALTLWASGDHALAPRELYFPPDKTEQQVERTNTRAFRNSQDSAETAALRHLGYPTELVAEELVSDGPAQGVLQPGDELISADGERLSDPQSLVDALSDTRPGQRVTLRFRRGDREPQQATVRLAEAPDDRSQGFLGVQPALRPRVDFDVDIKLPNVGGPSAGLMFSLAVVDKLTPGELTDGEFVAGTGEINPRGEVGRIGGIGFKIAKAREAGARVFLVPEENCAAAKSQAPEGMRLIKVGTLDEAVNALEALRAGEQPPRC</sequence>
<dbReference type="Gene3D" id="2.30.42.10">
    <property type="match status" value="1"/>
</dbReference>
<evidence type="ECO:0000256" key="1">
    <source>
        <dbReference type="PROSITE-ProRule" id="PRU01122"/>
    </source>
</evidence>
<dbReference type="Gene3D" id="3.30.230.10">
    <property type="match status" value="1"/>
</dbReference>
<evidence type="ECO:0000313" key="3">
    <source>
        <dbReference type="EMBL" id="SDP83950.1"/>
    </source>
</evidence>
<dbReference type="PANTHER" id="PTHR10046">
    <property type="entry name" value="ATP DEPENDENT LON PROTEASE FAMILY MEMBER"/>
    <property type="match status" value="1"/>
</dbReference>
<reference evidence="4" key="1">
    <citation type="submission" date="2016-10" db="EMBL/GenBank/DDBJ databases">
        <authorList>
            <person name="Varghese N."/>
            <person name="Submissions S."/>
        </authorList>
    </citation>
    <scope>NUCLEOTIDE SEQUENCE [LARGE SCALE GENOMIC DNA]</scope>
    <source>
        <strain evidence="4">DSM 46732</strain>
    </source>
</reference>
<dbReference type="EC" id="3.4.21.53" evidence="1"/>
<dbReference type="Pfam" id="PF05362">
    <property type="entry name" value="Lon_C"/>
    <property type="match status" value="1"/>
</dbReference>
<feature type="active site" evidence="1">
    <location>
        <position position="239"/>
    </location>
</feature>
<dbReference type="SUPFAM" id="SSF54211">
    <property type="entry name" value="Ribosomal protein S5 domain 2-like"/>
    <property type="match status" value="1"/>
</dbReference>
<accession>A0A1H0VZR6</accession>
<dbReference type="EMBL" id="FNJR01000010">
    <property type="protein sequence ID" value="SDP83950.1"/>
    <property type="molecule type" value="Genomic_DNA"/>
</dbReference>
<dbReference type="GO" id="GO:0004176">
    <property type="term" value="F:ATP-dependent peptidase activity"/>
    <property type="evidence" value="ECO:0007669"/>
    <property type="project" value="UniProtKB-UniRule"/>
</dbReference>
<dbReference type="AlphaFoldDB" id="A0A1H0VZR6"/>
<dbReference type="Proteomes" id="UP000199497">
    <property type="component" value="Unassembled WGS sequence"/>
</dbReference>
<dbReference type="GO" id="GO:0006508">
    <property type="term" value="P:proteolysis"/>
    <property type="evidence" value="ECO:0007669"/>
    <property type="project" value="UniProtKB-KW"/>
</dbReference>
<dbReference type="InterPro" id="IPR027065">
    <property type="entry name" value="Lon_Prtase"/>
</dbReference>
<dbReference type="InterPro" id="IPR020568">
    <property type="entry name" value="Ribosomal_Su5_D2-typ_SF"/>
</dbReference>
<comment type="similarity">
    <text evidence="1">Belongs to the peptidase S16 family.</text>
</comment>
<dbReference type="SUPFAM" id="SSF50156">
    <property type="entry name" value="PDZ domain-like"/>
    <property type="match status" value="1"/>
</dbReference>
<protein>
    <recommendedName>
        <fullName evidence="1">endopeptidase La</fullName>
        <ecNumber evidence="1">3.4.21.53</ecNumber>
    </recommendedName>
</protein>
<dbReference type="OrthoDB" id="2356897at2"/>
<name>A0A1H0VZR6_9ACTN</name>
<dbReference type="InterPro" id="IPR036034">
    <property type="entry name" value="PDZ_sf"/>
</dbReference>
<organism evidence="3 4">
    <name type="scientific">Actinopolyspora xinjiangensis</name>
    <dbReference type="NCBI Taxonomy" id="405564"/>
    <lineage>
        <taxon>Bacteria</taxon>
        <taxon>Bacillati</taxon>
        <taxon>Actinomycetota</taxon>
        <taxon>Actinomycetes</taxon>
        <taxon>Actinopolysporales</taxon>
        <taxon>Actinopolysporaceae</taxon>
        <taxon>Actinopolyspora</taxon>
    </lineage>
</organism>
<dbReference type="GO" id="GO:0004252">
    <property type="term" value="F:serine-type endopeptidase activity"/>
    <property type="evidence" value="ECO:0007669"/>
    <property type="project" value="UniProtKB-UniRule"/>
</dbReference>
<dbReference type="STRING" id="405564.SAMN04487905_11063"/>
<keyword evidence="1" id="KW-0720">Serine protease</keyword>
<comment type="catalytic activity">
    <reaction evidence="1">
        <text>Hydrolysis of proteins in presence of ATP.</text>
        <dbReference type="EC" id="3.4.21.53"/>
    </reaction>
</comment>
<dbReference type="InterPro" id="IPR008269">
    <property type="entry name" value="Lon_proteolytic"/>
</dbReference>
<dbReference type="GO" id="GO:0005524">
    <property type="term" value="F:ATP binding"/>
    <property type="evidence" value="ECO:0007669"/>
    <property type="project" value="InterPro"/>
</dbReference>
<feature type="domain" description="Lon proteolytic" evidence="2">
    <location>
        <begin position="233"/>
        <end position="332"/>
    </location>
</feature>
<keyword evidence="1" id="KW-0378">Hydrolase</keyword>
<evidence type="ECO:0000259" key="2">
    <source>
        <dbReference type="PROSITE" id="PS51786"/>
    </source>
</evidence>
<keyword evidence="1" id="KW-0645">Protease</keyword>